<proteinExistence type="predicted"/>
<dbReference type="AlphaFoldDB" id="A0A1X6PK44"/>
<dbReference type="GO" id="GO:0003948">
    <property type="term" value="F:N4-(beta-N-acetylglucosaminyl)-L-asparaginase activity"/>
    <property type="evidence" value="ECO:0007669"/>
    <property type="project" value="TreeGrafter"/>
</dbReference>
<dbReference type="OrthoDB" id="188713at2759"/>
<sequence length="150" mass="14414">MGHTDTIGLLVRDGSGRLAVGVATSGAEFAHPGRVGDAPIVGSGFYATAAGAAAVSGDGDRLLRHLIAGAVVGRLRSGAAVADAAAGVMAEVAAADAGAQAAVVAMDAGGQTAASATRGGFVAAVWEGGGVRLREVPAVGGQPAWTHSCR</sequence>
<dbReference type="GO" id="GO:0005737">
    <property type="term" value="C:cytoplasm"/>
    <property type="evidence" value="ECO:0007669"/>
    <property type="project" value="TreeGrafter"/>
</dbReference>
<dbReference type="InterPro" id="IPR029055">
    <property type="entry name" value="Ntn_hydrolases_N"/>
</dbReference>
<feature type="site" description="Cleavage; by autolysis" evidence="2">
    <location>
        <begin position="5"/>
        <end position="6"/>
    </location>
</feature>
<dbReference type="PANTHER" id="PTHR10188:SF16">
    <property type="entry name" value="N(4)-(BETA-N-ACETYLGLUCOSAMINYL)-L-ASPARAGINASE-LIKE"/>
    <property type="match status" value="1"/>
</dbReference>
<dbReference type="Pfam" id="PF01112">
    <property type="entry name" value="Asparaginase_2"/>
    <property type="match status" value="1"/>
</dbReference>
<dbReference type="PANTHER" id="PTHR10188">
    <property type="entry name" value="L-ASPARAGINASE"/>
    <property type="match status" value="1"/>
</dbReference>
<dbReference type="EMBL" id="KV918765">
    <property type="protein sequence ID" value="OSX81155.1"/>
    <property type="molecule type" value="Genomic_DNA"/>
</dbReference>
<gene>
    <name evidence="3" type="ORF">BU14_0025s0035</name>
</gene>
<evidence type="ECO:0000256" key="2">
    <source>
        <dbReference type="PIRSR" id="PIRSR600246-3"/>
    </source>
</evidence>
<evidence type="ECO:0000313" key="4">
    <source>
        <dbReference type="Proteomes" id="UP000218209"/>
    </source>
</evidence>
<evidence type="ECO:0000313" key="3">
    <source>
        <dbReference type="EMBL" id="OSX81155.1"/>
    </source>
</evidence>
<accession>A0A1X6PK44</accession>
<organism evidence="3 4">
    <name type="scientific">Porphyra umbilicalis</name>
    <name type="common">Purple laver</name>
    <name type="synonym">Red alga</name>
    <dbReference type="NCBI Taxonomy" id="2786"/>
    <lineage>
        <taxon>Eukaryota</taxon>
        <taxon>Rhodophyta</taxon>
        <taxon>Bangiophyceae</taxon>
        <taxon>Bangiales</taxon>
        <taxon>Bangiaceae</taxon>
        <taxon>Porphyra</taxon>
    </lineage>
</organism>
<protein>
    <recommendedName>
        <fullName evidence="5">Asparaginase</fullName>
    </recommendedName>
</protein>
<evidence type="ECO:0008006" key="5">
    <source>
        <dbReference type="Google" id="ProtNLM"/>
    </source>
</evidence>
<reference evidence="3 4" key="1">
    <citation type="submission" date="2017-03" db="EMBL/GenBank/DDBJ databases">
        <title>WGS assembly of Porphyra umbilicalis.</title>
        <authorList>
            <person name="Brawley S.H."/>
            <person name="Blouin N.A."/>
            <person name="Ficko-Blean E."/>
            <person name="Wheeler G.L."/>
            <person name="Lohr M."/>
            <person name="Goodson H.V."/>
            <person name="Jenkins J.W."/>
            <person name="Blaby-Haas C.E."/>
            <person name="Helliwell K.E."/>
            <person name="Chan C."/>
            <person name="Marriage T."/>
            <person name="Bhattacharya D."/>
            <person name="Klein A.S."/>
            <person name="Badis Y."/>
            <person name="Brodie J."/>
            <person name="Cao Y."/>
            <person name="Collen J."/>
            <person name="Dittami S.M."/>
            <person name="Gachon C.M."/>
            <person name="Green B.R."/>
            <person name="Karpowicz S."/>
            <person name="Kim J.W."/>
            <person name="Kudahl U."/>
            <person name="Lin S."/>
            <person name="Michel G."/>
            <person name="Mittag M."/>
            <person name="Olson B.J."/>
            <person name="Pangilinan J."/>
            <person name="Peng Y."/>
            <person name="Qiu H."/>
            <person name="Shu S."/>
            <person name="Singer J.T."/>
            <person name="Smith A.G."/>
            <person name="Sprecher B.N."/>
            <person name="Wagner V."/>
            <person name="Wang W."/>
            <person name="Wang Z.-Y."/>
            <person name="Yan J."/>
            <person name="Yarish C."/>
            <person name="Zoeuner-Riek S."/>
            <person name="Zhuang Y."/>
            <person name="Zou Y."/>
            <person name="Lindquist E.A."/>
            <person name="Grimwood J."/>
            <person name="Barry K."/>
            <person name="Rokhsar D.S."/>
            <person name="Schmutz J."/>
            <person name="Stiller J.W."/>
            <person name="Grossman A.R."/>
            <person name="Prochnik S.E."/>
        </authorList>
    </citation>
    <scope>NUCLEOTIDE SEQUENCE [LARGE SCALE GENOMIC DNA]</scope>
    <source>
        <strain evidence="3">4086291</strain>
    </source>
</reference>
<dbReference type="Gene3D" id="3.60.20.30">
    <property type="entry name" value="(Glycosyl)asparaginase"/>
    <property type="match status" value="1"/>
</dbReference>
<name>A0A1X6PK44_PORUM</name>
<dbReference type="Proteomes" id="UP000218209">
    <property type="component" value="Unassembled WGS sequence"/>
</dbReference>
<dbReference type="InterPro" id="IPR000246">
    <property type="entry name" value="Peptidase_T2"/>
</dbReference>
<feature type="active site" description="Nucleophile" evidence="1">
    <location>
        <position position="6"/>
    </location>
</feature>
<dbReference type="SUPFAM" id="SSF56235">
    <property type="entry name" value="N-terminal nucleophile aminohydrolases (Ntn hydrolases)"/>
    <property type="match status" value="1"/>
</dbReference>
<keyword evidence="4" id="KW-1185">Reference proteome</keyword>
<evidence type="ECO:0000256" key="1">
    <source>
        <dbReference type="PIRSR" id="PIRSR600246-1"/>
    </source>
</evidence>